<proteinExistence type="predicted"/>
<dbReference type="InterPro" id="IPR005467">
    <property type="entry name" value="His_kinase_dom"/>
</dbReference>
<organism evidence="7 8">
    <name type="scientific">Agarivorans aestuarii</name>
    <dbReference type="NCBI Taxonomy" id="1563703"/>
    <lineage>
        <taxon>Bacteria</taxon>
        <taxon>Pseudomonadati</taxon>
        <taxon>Pseudomonadota</taxon>
        <taxon>Gammaproteobacteria</taxon>
        <taxon>Alteromonadales</taxon>
        <taxon>Alteromonadaceae</taxon>
        <taxon>Agarivorans</taxon>
    </lineage>
</organism>
<dbReference type="Pfam" id="PF02518">
    <property type="entry name" value="HATPase_c"/>
    <property type="match status" value="1"/>
</dbReference>
<dbReference type="PRINTS" id="PR00344">
    <property type="entry name" value="BCTRLSENSOR"/>
</dbReference>
<dbReference type="EC" id="2.7.13.3" evidence="2"/>
<evidence type="ECO:0000313" key="8">
    <source>
        <dbReference type="Proteomes" id="UP001310248"/>
    </source>
</evidence>
<dbReference type="SMART" id="SM00387">
    <property type="entry name" value="HATPase_c"/>
    <property type="match status" value="1"/>
</dbReference>
<evidence type="ECO:0000256" key="2">
    <source>
        <dbReference type="ARBA" id="ARBA00012438"/>
    </source>
</evidence>
<dbReference type="EMBL" id="JAYDYW010000004">
    <property type="protein sequence ID" value="MEE1673277.1"/>
    <property type="molecule type" value="Genomic_DNA"/>
</dbReference>
<comment type="catalytic activity">
    <reaction evidence="1">
        <text>ATP + protein L-histidine = ADP + protein N-phospho-L-histidine.</text>
        <dbReference type="EC" id="2.7.13.3"/>
    </reaction>
</comment>
<dbReference type="InterPro" id="IPR003594">
    <property type="entry name" value="HATPase_dom"/>
</dbReference>
<keyword evidence="5" id="KW-1133">Transmembrane helix</keyword>
<gene>
    <name evidence="7" type="ORF">SNR37_002691</name>
</gene>
<dbReference type="Pfam" id="PF00512">
    <property type="entry name" value="HisKA"/>
    <property type="match status" value="1"/>
</dbReference>
<comment type="caution">
    <text evidence="7">The sequence shown here is derived from an EMBL/GenBank/DDBJ whole genome shotgun (WGS) entry which is preliminary data.</text>
</comment>
<accession>A0ABU7G205</accession>
<keyword evidence="8" id="KW-1185">Reference proteome</keyword>
<dbReference type="Proteomes" id="UP001310248">
    <property type="component" value="Unassembled WGS sequence"/>
</dbReference>
<evidence type="ECO:0000256" key="5">
    <source>
        <dbReference type="SAM" id="Phobius"/>
    </source>
</evidence>
<dbReference type="GO" id="GO:0005524">
    <property type="term" value="F:ATP binding"/>
    <property type="evidence" value="ECO:0007669"/>
    <property type="project" value="UniProtKB-KW"/>
</dbReference>
<evidence type="ECO:0000256" key="1">
    <source>
        <dbReference type="ARBA" id="ARBA00000085"/>
    </source>
</evidence>
<feature type="transmembrane region" description="Helical" evidence="5">
    <location>
        <begin position="161"/>
        <end position="184"/>
    </location>
</feature>
<keyword evidence="3" id="KW-0597">Phosphoprotein</keyword>
<dbReference type="SMART" id="SM00388">
    <property type="entry name" value="HisKA"/>
    <property type="match status" value="1"/>
</dbReference>
<name>A0ABU7G205_9ALTE</name>
<evidence type="ECO:0000259" key="6">
    <source>
        <dbReference type="PROSITE" id="PS50109"/>
    </source>
</evidence>
<feature type="coiled-coil region" evidence="4">
    <location>
        <begin position="249"/>
        <end position="276"/>
    </location>
</feature>
<keyword evidence="5" id="KW-0812">Transmembrane</keyword>
<dbReference type="CDD" id="cd00082">
    <property type="entry name" value="HisKA"/>
    <property type="match status" value="1"/>
</dbReference>
<protein>
    <recommendedName>
        <fullName evidence="2">histidine kinase</fullName>
        <ecNumber evidence="2">2.7.13.3</ecNumber>
    </recommendedName>
</protein>
<evidence type="ECO:0000256" key="4">
    <source>
        <dbReference type="SAM" id="Coils"/>
    </source>
</evidence>
<keyword evidence="4" id="KW-0175">Coiled coil</keyword>
<dbReference type="InterPro" id="IPR036890">
    <property type="entry name" value="HATPase_C_sf"/>
</dbReference>
<dbReference type="InterPro" id="IPR003661">
    <property type="entry name" value="HisK_dim/P_dom"/>
</dbReference>
<reference evidence="8" key="1">
    <citation type="submission" date="2023-07" db="EMBL/GenBank/DDBJ databases">
        <title>Draft genome sequence of Agarivorans aestuarii strain ZMCS4, a CAZymes producing bacteria isolated from the marine brown algae Clodostephus spongiosus.</title>
        <authorList>
            <person name="Lorente B."/>
            <person name="Cabral C."/>
            <person name="Frias J."/>
            <person name="Faria J."/>
            <person name="Toubarro D."/>
        </authorList>
    </citation>
    <scope>NUCLEOTIDE SEQUENCE [LARGE SCALE GENOMIC DNA]</scope>
    <source>
        <strain evidence="8">ZMCS4</strain>
    </source>
</reference>
<keyword evidence="7" id="KW-0067">ATP-binding</keyword>
<dbReference type="RefSeq" id="WP_329774617.1">
    <property type="nucleotide sequence ID" value="NZ_JAYDYW010000004.1"/>
</dbReference>
<dbReference type="PANTHER" id="PTHR43065:SF42">
    <property type="entry name" value="TWO-COMPONENT SENSOR PPRA"/>
    <property type="match status" value="1"/>
</dbReference>
<keyword evidence="5" id="KW-0472">Membrane</keyword>
<dbReference type="SUPFAM" id="SSF47384">
    <property type="entry name" value="Homodimeric domain of signal transducing histidine kinase"/>
    <property type="match status" value="1"/>
</dbReference>
<feature type="domain" description="Histidine kinase" evidence="6">
    <location>
        <begin position="285"/>
        <end position="496"/>
    </location>
</feature>
<dbReference type="PANTHER" id="PTHR43065">
    <property type="entry name" value="SENSOR HISTIDINE KINASE"/>
    <property type="match status" value="1"/>
</dbReference>
<dbReference type="InterPro" id="IPR036097">
    <property type="entry name" value="HisK_dim/P_sf"/>
</dbReference>
<dbReference type="Gene3D" id="1.10.287.130">
    <property type="match status" value="1"/>
</dbReference>
<sequence length="508" mass="57567">MRTTLAASLATIVILVIVATGKLYHYQEDLESNHAHQQLFSTLSADSLKLIILAFEYTQTHSPRTLKQWANIIEEMKQLLSISVEGNKPHREHIATHKLHLADIDRLLALTEQQMQVFSGIDRPESFSPHQLITTLHQLSNVAYAEQQHELMEVQNTREKIYKLLLTTVIGILVIYLAQCFYIYRFATKPLQKFQEALNLIGHRQFDRSITVKGFSELEEVGISAEKMRLDLVNTTVSRDELIEEIEERKKVEKKNHSLIERLQQSQQQIVSMEKQSTVGSLVGGVAHEINNPLMGCMSYIDYCMTTTKQHEIREVLVKVNDLLERLQRTTRSLLVFARKKSPDTVHSCNIEHMIPRVCELFTTQIRGTSIKFDYPKTVPNMEIGISEDHLEQTILNLLINASHAVDKRPNPKVMLSIKATKKVVSISVIDNGVGISDDVKFKIFDPFFTTKAPEKSTGLGLSTSKQYISEAGGEIVLDSTPNKGTRFSLVFNLRREDVKKASSSVSG</sequence>
<dbReference type="InterPro" id="IPR004358">
    <property type="entry name" value="Sig_transdc_His_kin-like_C"/>
</dbReference>
<dbReference type="SUPFAM" id="SSF55874">
    <property type="entry name" value="ATPase domain of HSP90 chaperone/DNA topoisomerase II/histidine kinase"/>
    <property type="match status" value="1"/>
</dbReference>
<evidence type="ECO:0000313" key="7">
    <source>
        <dbReference type="EMBL" id="MEE1673277.1"/>
    </source>
</evidence>
<dbReference type="PROSITE" id="PS50109">
    <property type="entry name" value="HIS_KIN"/>
    <property type="match status" value="1"/>
</dbReference>
<dbReference type="Gene3D" id="6.10.340.10">
    <property type="match status" value="1"/>
</dbReference>
<evidence type="ECO:0000256" key="3">
    <source>
        <dbReference type="ARBA" id="ARBA00022553"/>
    </source>
</evidence>
<dbReference type="Gene3D" id="3.30.565.10">
    <property type="entry name" value="Histidine kinase-like ATPase, C-terminal domain"/>
    <property type="match status" value="1"/>
</dbReference>
<keyword evidence="7" id="KW-0547">Nucleotide-binding</keyword>